<gene>
    <name evidence="6" type="ORF">AB0E61_17630</name>
</gene>
<keyword evidence="1" id="KW-0805">Transcription regulation</keyword>
<evidence type="ECO:0000259" key="5">
    <source>
        <dbReference type="PROSITE" id="PS01124"/>
    </source>
</evidence>
<dbReference type="Pfam" id="PF01965">
    <property type="entry name" value="DJ-1_PfpI"/>
    <property type="match status" value="1"/>
</dbReference>
<keyword evidence="7" id="KW-1185">Reference proteome</keyword>
<dbReference type="EMBL" id="JBEZVI010000013">
    <property type="protein sequence ID" value="MEU3711908.1"/>
    <property type="molecule type" value="Genomic_DNA"/>
</dbReference>
<dbReference type="Proteomes" id="UP001550853">
    <property type="component" value="Unassembled WGS sequence"/>
</dbReference>
<dbReference type="PANTHER" id="PTHR43130:SF3">
    <property type="entry name" value="HTH-TYPE TRANSCRIPTIONAL REGULATOR RV1931C"/>
    <property type="match status" value="1"/>
</dbReference>
<dbReference type="PROSITE" id="PS01124">
    <property type="entry name" value="HTH_ARAC_FAMILY_2"/>
    <property type="match status" value="1"/>
</dbReference>
<dbReference type="InterPro" id="IPR052158">
    <property type="entry name" value="INH-QAR"/>
</dbReference>
<accession>A0ABV2Z1M5</accession>
<dbReference type="InterPro" id="IPR002818">
    <property type="entry name" value="DJ-1/PfpI"/>
</dbReference>
<evidence type="ECO:0000256" key="3">
    <source>
        <dbReference type="ARBA" id="ARBA00023163"/>
    </source>
</evidence>
<proteinExistence type="predicted"/>
<keyword evidence="2" id="KW-0238">DNA-binding</keyword>
<dbReference type="SUPFAM" id="SSF46689">
    <property type="entry name" value="Homeodomain-like"/>
    <property type="match status" value="2"/>
</dbReference>
<evidence type="ECO:0000256" key="2">
    <source>
        <dbReference type="ARBA" id="ARBA00023125"/>
    </source>
</evidence>
<dbReference type="InterPro" id="IPR009057">
    <property type="entry name" value="Homeodomain-like_sf"/>
</dbReference>
<dbReference type="InterPro" id="IPR018060">
    <property type="entry name" value="HTH_AraC"/>
</dbReference>
<dbReference type="CDD" id="cd03137">
    <property type="entry name" value="GATase1_AraC_1"/>
    <property type="match status" value="1"/>
</dbReference>
<protein>
    <submittedName>
        <fullName evidence="6">Helix-turn-helix domain-containing protein</fullName>
    </submittedName>
</protein>
<reference evidence="6 7" key="1">
    <citation type="submission" date="2024-06" db="EMBL/GenBank/DDBJ databases">
        <title>The Natural Products Discovery Center: Release of the First 8490 Sequenced Strains for Exploring Actinobacteria Biosynthetic Diversity.</title>
        <authorList>
            <person name="Kalkreuter E."/>
            <person name="Kautsar S.A."/>
            <person name="Yang D."/>
            <person name="Bader C.D."/>
            <person name="Teijaro C.N."/>
            <person name="Fluegel L."/>
            <person name="Davis C.M."/>
            <person name="Simpson J.R."/>
            <person name="Lauterbach L."/>
            <person name="Steele A.D."/>
            <person name="Gui C."/>
            <person name="Meng S."/>
            <person name="Li G."/>
            <person name="Viehrig K."/>
            <person name="Ye F."/>
            <person name="Su P."/>
            <person name="Kiefer A.F."/>
            <person name="Nichols A."/>
            <person name="Cepeda A.J."/>
            <person name="Yan W."/>
            <person name="Fan B."/>
            <person name="Jiang Y."/>
            <person name="Adhikari A."/>
            <person name="Zheng C.-J."/>
            <person name="Schuster L."/>
            <person name="Cowan T.M."/>
            <person name="Smanski M.J."/>
            <person name="Chevrette M.G."/>
            <person name="De Carvalho L.P.S."/>
            <person name="Shen B."/>
        </authorList>
    </citation>
    <scope>NUCLEOTIDE SEQUENCE [LARGE SCALE GENOMIC DNA]</scope>
    <source>
        <strain evidence="6 7">NPDC033039</strain>
    </source>
</reference>
<dbReference type="Gene3D" id="1.10.10.60">
    <property type="entry name" value="Homeodomain-like"/>
    <property type="match status" value="1"/>
</dbReference>
<dbReference type="RefSeq" id="WP_078654316.1">
    <property type="nucleotide sequence ID" value="NZ_JBEZVI010000013.1"/>
</dbReference>
<feature type="domain" description="HTH araC/xylS-type" evidence="5">
    <location>
        <begin position="278"/>
        <end position="376"/>
    </location>
</feature>
<dbReference type="Pfam" id="PF12833">
    <property type="entry name" value="HTH_18"/>
    <property type="match status" value="1"/>
</dbReference>
<evidence type="ECO:0000313" key="6">
    <source>
        <dbReference type="EMBL" id="MEU3711908.1"/>
    </source>
</evidence>
<comment type="caution">
    <text evidence="6">The sequence shown here is derived from an EMBL/GenBank/DDBJ whole genome shotgun (WGS) entry which is preliminary data.</text>
</comment>
<evidence type="ECO:0000256" key="1">
    <source>
        <dbReference type="ARBA" id="ARBA00023015"/>
    </source>
</evidence>
<dbReference type="PROSITE" id="PS00041">
    <property type="entry name" value="HTH_ARAC_FAMILY_1"/>
    <property type="match status" value="1"/>
</dbReference>
<feature type="region of interest" description="Disordered" evidence="4">
    <location>
        <begin position="120"/>
        <end position="149"/>
    </location>
</feature>
<sequence>MLPIEVGIVHRIFGEARSETGEPLYEVVTCAPVPGEVRTDADFTVNVAHGPEALEEADTVVVPASAADYADGGGGRGVVPGEGCADVPGAARGAAARAVGGAGAPGASAAVAAVVGAGQERSGAADGDPGTDPAAVVPREATGRSAEAERAAMTRALRRVRAGTRVASICTGSFVLAAAGLLDGRRATTHWKSADDFRRLFPEVALEPDVLYTEDRGVLTAAGVASGIDLCLHMVRCDHGAAVAGEVARRTVVPPYREGGQAQYIRRPVPAPRVSSTAAARTWALDHLDRPVTLRELAECEAMSVRTFTRRFREEMGVSPHHWLTRQRVERARELLEETDLTVERIAARAGFGTAASLRAHVQAVLGVSPREYRRTFRGV</sequence>
<dbReference type="PANTHER" id="PTHR43130">
    <property type="entry name" value="ARAC-FAMILY TRANSCRIPTIONAL REGULATOR"/>
    <property type="match status" value="1"/>
</dbReference>
<evidence type="ECO:0000256" key="4">
    <source>
        <dbReference type="SAM" id="MobiDB-lite"/>
    </source>
</evidence>
<organism evidence="6 7">
    <name type="scientific">Streptomyces catenulae</name>
    <dbReference type="NCBI Taxonomy" id="66875"/>
    <lineage>
        <taxon>Bacteria</taxon>
        <taxon>Bacillati</taxon>
        <taxon>Actinomycetota</taxon>
        <taxon>Actinomycetes</taxon>
        <taxon>Kitasatosporales</taxon>
        <taxon>Streptomycetaceae</taxon>
        <taxon>Streptomyces</taxon>
    </lineage>
</organism>
<dbReference type="InterPro" id="IPR029062">
    <property type="entry name" value="Class_I_gatase-like"/>
</dbReference>
<name>A0ABV2Z1M5_9ACTN</name>
<feature type="compositionally biased region" description="Low complexity" evidence="4">
    <location>
        <begin position="120"/>
        <end position="135"/>
    </location>
</feature>
<evidence type="ECO:0000313" key="7">
    <source>
        <dbReference type="Proteomes" id="UP001550853"/>
    </source>
</evidence>
<dbReference type="SMART" id="SM00342">
    <property type="entry name" value="HTH_ARAC"/>
    <property type="match status" value="1"/>
</dbReference>
<dbReference type="InterPro" id="IPR018062">
    <property type="entry name" value="HTH_AraC-typ_CS"/>
</dbReference>
<dbReference type="Gene3D" id="3.40.50.880">
    <property type="match status" value="1"/>
</dbReference>
<dbReference type="SUPFAM" id="SSF52317">
    <property type="entry name" value="Class I glutamine amidotransferase-like"/>
    <property type="match status" value="1"/>
</dbReference>
<keyword evidence="3" id="KW-0804">Transcription</keyword>